<keyword evidence="8" id="KW-0868">Chloride</keyword>
<dbReference type="PANTHER" id="PTHR43427:SF6">
    <property type="entry name" value="CHLORIDE CHANNEL PROTEIN CLC-E"/>
    <property type="match status" value="1"/>
</dbReference>
<feature type="transmembrane region" description="Helical" evidence="10">
    <location>
        <begin position="345"/>
        <end position="371"/>
    </location>
</feature>
<evidence type="ECO:0000313" key="12">
    <source>
        <dbReference type="Proteomes" id="UP000199287"/>
    </source>
</evidence>
<keyword evidence="9" id="KW-0407">Ion channel</keyword>
<feature type="transmembrane region" description="Helical" evidence="10">
    <location>
        <begin position="45"/>
        <end position="66"/>
    </location>
</feature>
<dbReference type="InterPro" id="IPR014743">
    <property type="entry name" value="Cl-channel_core"/>
</dbReference>
<comment type="subcellular location">
    <subcellularLocation>
        <location evidence="1">Membrane</location>
        <topology evidence="1">Multi-pass membrane protein</topology>
    </subcellularLocation>
</comment>
<protein>
    <submittedName>
        <fullName evidence="11">Chloride channel protein, CIC family</fullName>
    </submittedName>
</protein>
<dbReference type="OrthoDB" id="9767361at2"/>
<dbReference type="STRING" id="69895.SAMN05192551_11019"/>
<keyword evidence="5" id="KW-0406">Ion transport</keyword>
<dbReference type="Proteomes" id="UP000199287">
    <property type="component" value="Unassembled WGS sequence"/>
</dbReference>
<keyword evidence="4 10" id="KW-1133">Transmembrane helix</keyword>
<feature type="transmembrane region" description="Helical" evidence="10">
    <location>
        <begin position="12"/>
        <end position="33"/>
    </location>
</feature>
<feature type="transmembrane region" description="Helical" evidence="10">
    <location>
        <begin position="255"/>
        <end position="272"/>
    </location>
</feature>
<evidence type="ECO:0000313" key="11">
    <source>
        <dbReference type="EMBL" id="SFI26014.1"/>
    </source>
</evidence>
<evidence type="ECO:0000256" key="7">
    <source>
        <dbReference type="ARBA" id="ARBA00023173"/>
    </source>
</evidence>
<sequence>MRKTLPYIGKYMSKWLIVATFMGFGGGISAVALKQAIHLMEAGSLFLPLAFAPVVGGIILSIILLWDPIAAGFGSDHYIYEVNHDKKYLAGKTMLSKLFSTAVTLGFRGSGGVEGPMLVIGGSIGDIFSRIPILNRFYHKEDERILTICGAAGGIGAIFHSPLGGGIFVVEVLYKSSLHYGDLFPAILSSTMGFVIYGVFAESTPLFYAPSYSPDVMNVHWFILTGILAGVVSLLFMTSFGVIQKLFAKLPRRGIHPILGGILTGALLFYLPDVGGTGTHMIQRMINGSFPMAFLLLLLAGKVFATSFTVASGGSAGLVIPSLFLGAITGNLLSSVLVADAGLNASLVIAGMAASLASVANVPVAAAIMLIEMVGLQLGVPATLGSIVGYAIGHSRVIYGVTHPDQWQFEETIKWRSIDATSDCH</sequence>
<keyword evidence="3 10" id="KW-0812">Transmembrane</keyword>
<keyword evidence="12" id="KW-1185">Reference proteome</keyword>
<feature type="transmembrane region" description="Helical" evidence="10">
    <location>
        <begin position="145"/>
        <end position="170"/>
    </location>
</feature>
<evidence type="ECO:0000256" key="9">
    <source>
        <dbReference type="ARBA" id="ARBA00023303"/>
    </source>
</evidence>
<dbReference type="PRINTS" id="PR00762">
    <property type="entry name" value="CLCHANNEL"/>
</dbReference>
<feature type="transmembrane region" description="Helical" evidence="10">
    <location>
        <begin position="182"/>
        <end position="201"/>
    </location>
</feature>
<feature type="transmembrane region" description="Helical" evidence="10">
    <location>
        <begin position="292"/>
        <end position="311"/>
    </location>
</feature>
<dbReference type="GO" id="GO:0005254">
    <property type="term" value="F:chloride channel activity"/>
    <property type="evidence" value="ECO:0007669"/>
    <property type="project" value="UniProtKB-KW"/>
</dbReference>
<evidence type="ECO:0000256" key="10">
    <source>
        <dbReference type="SAM" id="Phobius"/>
    </source>
</evidence>
<keyword evidence="6 10" id="KW-0472">Membrane</keyword>
<dbReference type="GO" id="GO:0034707">
    <property type="term" value="C:chloride channel complex"/>
    <property type="evidence" value="ECO:0007669"/>
    <property type="project" value="UniProtKB-KW"/>
</dbReference>
<dbReference type="InterPro" id="IPR050368">
    <property type="entry name" value="ClC-type_chloride_channel"/>
</dbReference>
<dbReference type="SUPFAM" id="SSF81340">
    <property type="entry name" value="Clc chloride channel"/>
    <property type="match status" value="1"/>
</dbReference>
<accession>A0A1I3GRI8</accession>
<dbReference type="Gene3D" id="1.10.3080.10">
    <property type="entry name" value="Clc chloride channel"/>
    <property type="match status" value="1"/>
</dbReference>
<evidence type="ECO:0000256" key="1">
    <source>
        <dbReference type="ARBA" id="ARBA00004141"/>
    </source>
</evidence>
<gene>
    <name evidence="11" type="ORF">SAMN05192551_11019</name>
</gene>
<evidence type="ECO:0000256" key="5">
    <source>
        <dbReference type="ARBA" id="ARBA00023065"/>
    </source>
</evidence>
<name>A0A1I3GRI8_9FIRM</name>
<dbReference type="AlphaFoldDB" id="A0A1I3GRI8"/>
<feature type="transmembrane region" description="Helical" evidence="10">
    <location>
        <begin position="318"/>
        <end position="339"/>
    </location>
</feature>
<evidence type="ECO:0000256" key="4">
    <source>
        <dbReference type="ARBA" id="ARBA00022989"/>
    </source>
</evidence>
<evidence type="ECO:0000256" key="6">
    <source>
        <dbReference type="ARBA" id="ARBA00023136"/>
    </source>
</evidence>
<dbReference type="EMBL" id="FOQA01000010">
    <property type="protein sequence ID" value="SFI26014.1"/>
    <property type="molecule type" value="Genomic_DNA"/>
</dbReference>
<reference evidence="12" key="1">
    <citation type="submission" date="2016-10" db="EMBL/GenBank/DDBJ databases">
        <authorList>
            <person name="Varghese N."/>
            <person name="Submissions S."/>
        </authorList>
    </citation>
    <scope>NUCLEOTIDE SEQUENCE [LARGE SCALE GENOMIC DNA]</scope>
    <source>
        <strain evidence="12">Z-7934</strain>
    </source>
</reference>
<keyword evidence="2" id="KW-0813">Transport</keyword>
<dbReference type="Pfam" id="PF00654">
    <property type="entry name" value="Voltage_CLC"/>
    <property type="match status" value="1"/>
</dbReference>
<evidence type="ECO:0000256" key="8">
    <source>
        <dbReference type="ARBA" id="ARBA00023214"/>
    </source>
</evidence>
<organism evidence="11 12">
    <name type="scientific">Tindallia magadiensis</name>
    <dbReference type="NCBI Taxonomy" id="69895"/>
    <lineage>
        <taxon>Bacteria</taxon>
        <taxon>Bacillati</taxon>
        <taxon>Bacillota</taxon>
        <taxon>Clostridia</taxon>
        <taxon>Peptostreptococcales</taxon>
        <taxon>Tindalliaceae</taxon>
        <taxon>Tindallia</taxon>
    </lineage>
</organism>
<evidence type="ECO:0000256" key="3">
    <source>
        <dbReference type="ARBA" id="ARBA00022692"/>
    </source>
</evidence>
<dbReference type="CDD" id="cd00400">
    <property type="entry name" value="Voltage_gated_ClC"/>
    <property type="match status" value="1"/>
</dbReference>
<dbReference type="InterPro" id="IPR001807">
    <property type="entry name" value="ClC"/>
</dbReference>
<dbReference type="RefSeq" id="WP_093373345.1">
    <property type="nucleotide sequence ID" value="NZ_FOQA01000010.1"/>
</dbReference>
<keyword evidence="7" id="KW-0869">Chloride channel</keyword>
<feature type="transmembrane region" description="Helical" evidence="10">
    <location>
        <begin position="221"/>
        <end position="243"/>
    </location>
</feature>
<evidence type="ECO:0000256" key="2">
    <source>
        <dbReference type="ARBA" id="ARBA00022448"/>
    </source>
</evidence>
<dbReference type="PANTHER" id="PTHR43427">
    <property type="entry name" value="CHLORIDE CHANNEL PROTEIN CLC-E"/>
    <property type="match status" value="1"/>
</dbReference>
<proteinExistence type="predicted"/>